<dbReference type="Proteomes" id="UP000683246">
    <property type="component" value="Chromosome"/>
</dbReference>
<dbReference type="GO" id="GO:0010411">
    <property type="term" value="P:xyloglucan metabolic process"/>
    <property type="evidence" value="ECO:0007669"/>
    <property type="project" value="TreeGrafter"/>
</dbReference>
<dbReference type="InterPro" id="IPR052025">
    <property type="entry name" value="Xyloglucanase_GH74"/>
</dbReference>
<dbReference type="Pfam" id="PF15902">
    <property type="entry name" value="Sortilin-Vps10"/>
    <property type="match status" value="1"/>
</dbReference>
<feature type="domain" description="Sortilin N-terminal" evidence="2">
    <location>
        <begin position="212"/>
        <end position="333"/>
    </location>
</feature>
<protein>
    <recommendedName>
        <fullName evidence="2">Sortilin N-terminal domain-containing protein</fullName>
    </recommendedName>
</protein>
<evidence type="ECO:0000313" key="3">
    <source>
        <dbReference type="EMBL" id="QUI22141.1"/>
    </source>
</evidence>
<sequence>MKVPMKKCLATTLVVVIMSVLMIVSEHVVLASSTPDIPDYFKKLQSREVKSLQSIEWVQVGPGSQGGADSTIFHPTDADYVYISQNMKKNYYSTDGMRSFDTWKSNSSDDSRGYRYNLAQTYQIDFSRQDETFGLAVNILGLWKTTDKGASWERASLDVFPEPDTISLSAVCFDPTDDNIIYVGSGSFWKNIDPRTQKNPYKSIDGLKVTGTIWKSTDKGKTWQVSNSGMHPEAEIGQIFVHPNKPSKVYAATSRGFYFSNNGGESWTLRNNGLDNGILRDVAMHYNKTKNKIIFYAVELTMWEDDGQKGVLSSGGVYKSTNEGENWVSVNDKLSVDLNAIGDEEMLTGGYGFYKIMAKWFGITQTEAEERFDVPTAILPSFREVEINPTNPNMIYIVNCGRKENSFGPEGVWISEDGGANWFVSTRPGIGYTEDAYWRSQYSPEDVNLTTQNMEVGCEKYWSWLYALRYPMLAYQYLAISPDGKNLMVHAFKSRLLSRDNGRTWKQVDAIELEPDSDIWIGRGNSNVPGKHVLIQPKTNKPYFMAGETSFWTLSNKVHTIDTKSLPVKRLDRSNTLPCPAASAFHPHNKNILYAVGERLQHAGDFMKSTDAGATWEVLSHPIPMTVKHKVKSYTLKINKNKPDTMYFTVPKSVINDAGGGVNGSHMNDEDYGVYKTTDGGLNWVTMNKGLPEIANVNALAMDPERQNTLYAAVIGSQASIGGLFKSTNGGEQWSEVTLPAGIVSVNDVHIQDSGKIFISCGTADGEQENGGVWSSDDKGVTWTKIFHMPYVIETFVDPNNDDRAVVHVGKASKIDSLNPGIYLTKNGGKKWTKINTGIGNPDKVSDVKFDRVDKKVLWCSVISSGFYRLALP</sequence>
<evidence type="ECO:0000313" key="4">
    <source>
        <dbReference type="Proteomes" id="UP000683246"/>
    </source>
</evidence>
<evidence type="ECO:0000259" key="2">
    <source>
        <dbReference type="Pfam" id="PF15902"/>
    </source>
</evidence>
<reference evidence="3" key="1">
    <citation type="submission" date="2020-07" db="EMBL/GenBank/DDBJ databases">
        <title>Vallitalea pronyensis genome.</title>
        <authorList>
            <person name="Postec A."/>
        </authorList>
    </citation>
    <scope>NUCLEOTIDE SEQUENCE</scope>
    <source>
        <strain evidence="3">FatNI3</strain>
    </source>
</reference>
<dbReference type="InterPro" id="IPR031778">
    <property type="entry name" value="Sortilin_N"/>
</dbReference>
<dbReference type="EMBL" id="CP058649">
    <property type="protein sequence ID" value="QUI22141.1"/>
    <property type="molecule type" value="Genomic_DNA"/>
</dbReference>
<gene>
    <name evidence="3" type="ORF">HZI73_07425</name>
</gene>
<accession>A0A8J8MIM4</accession>
<dbReference type="PANTHER" id="PTHR43739:SF5">
    <property type="entry name" value="EXO-ALPHA-SIALIDASE"/>
    <property type="match status" value="1"/>
</dbReference>
<dbReference type="KEGG" id="vpy:HZI73_07425"/>
<name>A0A8J8MIM4_9FIRM</name>
<dbReference type="SUPFAM" id="SSF110296">
    <property type="entry name" value="Oligoxyloglucan reducing end-specific cellobiohydrolase"/>
    <property type="match status" value="2"/>
</dbReference>
<proteinExistence type="predicted"/>
<keyword evidence="1" id="KW-0677">Repeat</keyword>
<dbReference type="CDD" id="cd15482">
    <property type="entry name" value="Sialidase_non-viral"/>
    <property type="match status" value="2"/>
</dbReference>
<organism evidence="3 4">
    <name type="scientific">Vallitalea pronyensis</name>
    <dbReference type="NCBI Taxonomy" id="1348613"/>
    <lineage>
        <taxon>Bacteria</taxon>
        <taxon>Bacillati</taxon>
        <taxon>Bacillota</taxon>
        <taxon>Clostridia</taxon>
        <taxon>Lachnospirales</taxon>
        <taxon>Vallitaleaceae</taxon>
        <taxon>Vallitalea</taxon>
    </lineage>
</organism>
<dbReference type="InterPro" id="IPR015943">
    <property type="entry name" value="WD40/YVTN_repeat-like_dom_sf"/>
</dbReference>
<dbReference type="PANTHER" id="PTHR43739">
    <property type="entry name" value="XYLOGLUCANASE (EUROFUNG)"/>
    <property type="match status" value="1"/>
</dbReference>
<dbReference type="Gene3D" id="2.130.10.10">
    <property type="entry name" value="YVTN repeat-like/Quinoprotein amine dehydrogenase"/>
    <property type="match status" value="4"/>
</dbReference>
<dbReference type="RefSeq" id="WP_212697619.1">
    <property type="nucleotide sequence ID" value="NZ_CP058649.1"/>
</dbReference>
<dbReference type="AlphaFoldDB" id="A0A8J8MIM4"/>
<keyword evidence="4" id="KW-1185">Reference proteome</keyword>
<evidence type="ECO:0000256" key="1">
    <source>
        <dbReference type="ARBA" id="ARBA00022737"/>
    </source>
</evidence>